<gene>
    <name evidence="3" type="ORF">ACFFQA_03125</name>
</gene>
<accession>A0ABV5ZPW3</accession>
<keyword evidence="1" id="KW-0812">Transmembrane</keyword>
<sequence length="287" mass="31282">MKSVLIEACERAGIDPRGARLVKVIGTTVFVLPGCGVVAKIILSPGLRHRAGCAVRAARLLAAHDVPAVRLVETACEQPVLVDGGAVTFWRQVPESGWPVRRGEFAGLLKRLHGIPIDPVLCSWDPVTDLRARIADADNVDGELLEWLVSRCDEVERQLAGVRYRLPRAVIHGDARLANVLCGLTGPTLADLDTVCVGPVEWDLVPTAVAALRFPGGLAAHRELAASYGYDITTWDGFGALRLARELKLLTVALPMAAEDPHVREQVRHRLRTLREGDDAAWWAPYR</sequence>
<name>A0ABV5ZPW3_9PSEU</name>
<reference evidence="3 4" key="1">
    <citation type="submission" date="2024-09" db="EMBL/GenBank/DDBJ databases">
        <authorList>
            <person name="Sun Q."/>
            <person name="Mori K."/>
        </authorList>
    </citation>
    <scope>NUCLEOTIDE SEQUENCE [LARGE SCALE GENOMIC DNA]</scope>
    <source>
        <strain evidence="3 4">TBRC 7907</strain>
    </source>
</reference>
<dbReference type="InterPro" id="IPR011009">
    <property type="entry name" value="Kinase-like_dom_sf"/>
</dbReference>
<comment type="caution">
    <text evidence="3">The sequence shown here is derived from an EMBL/GenBank/DDBJ whole genome shotgun (WGS) entry which is preliminary data.</text>
</comment>
<keyword evidence="1" id="KW-0472">Membrane</keyword>
<dbReference type="RefSeq" id="WP_377850022.1">
    <property type="nucleotide sequence ID" value="NZ_JBHLZU010000002.1"/>
</dbReference>
<feature type="transmembrane region" description="Helical" evidence="1">
    <location>
        <begin position="21"/>
        <end position="43"/>
    </location>
</feature>
<feature type="domain" description="Aminoglycoside phosphotransferase" evidence="2">
    <location>
        <begin position="45"/>
        <end position="236"/>
    </location>
</feature>
<protein>
    <submittedName>
        <fullName evidence="3">Phosphotransferase family protein</fullName>
    </submittedName>
</protein>
<dbReference type="Gene3D" id="3.90.1200.10">
    <property type="match status" value="1"/>
</dbReference>
<dbReference type="InterPro" id="IPR002575">
    <property type="entry name" value="Aminoglycoside_PTrfase"/>
</dbReference>
<dbReference type="Proteomes" id="UP001589693">
    <property type="component" value="Unassembled WGS sequence"/>
</dbReference>
<evidence type="ECO:0000259" key="2">
    <source>
        <dbReference type="Pfam" id="PF01636"/>
    </source>
</evidence>
<organism evidence="3 4">
    <name type="scientific">Allokutzneria oryzae</name>
    <dbReference type="NCBI Taxonomy" id="1378989"/>
    <lineage>
        <taxon>Bacteria</taxon>
        <taxon>Bacillati</taxon>
        <taxon>Actinomycetota</taxon>
        <taxon>Actinomycetes</taxon>
        <taxon>Pseudonocardiales</taxon>
        <taxon>Pseudonocardiaceae</taxon>
        <taxon>Allokutzneria</taxon>
    </lineage>
</organism>
<dbReference type="EMBL" id="JBHLZU010000002">
    <property type="protein sequence ID" value="MFB9902918.1"/>
    <property type="molecule type" value="Genomic_DNA"/>
</dbReference>
<dbReference type="SUPFAM" id="SSF56112">
    <property type="entry name" value="Protein kinase-like (PK-like)"/>
    <property type="match status" value="1"/>
</dbReference>
<keyword evidence="1" id="KW-1133">Transmembrane helix</keyword>
<dbReference type="Pfam" id="PF01636">
    <property type="entry name" value="APH"/>
    <property type="match status" value="1"/>
</dbReference>
<evidence type="ECO:0000313" key="4">
    <source>
        <dbReference type="Proteomes" id="UP001589693"/>
    </source>
</evidence>
<evidence type="ECO:0000256" key="1">
    <source>
        <dbReference type="SAM" id="Phobius"/>
    </source>
</evidence>
<proteinExistence type="predicted"/>
<evidence type="ECO:0000313" key="3">
    <source>
        <dbReference type="EMBL" id="MFB9902918.1"/>
    </source>
</evidence>
<keyword evidence="4" id="KW-1185">Reference proteome</keyword>